<dbReference type="Proteomes" id="UP000789405">
    <property type="component" value="Unassembled WGS sequence"/>
</dbReference>
<proteinExistence type="predicted"/>
<reference evidence="2" key="1">
    <citation type="submission" date="2021-06" db="EMBL/GenBank/DDBJ databases">
        <authorList>
            <person name="Kallberg Y."/>
            <person name="Tangrot J."/>
            <person name="Rosling A."/>
        </authorList>
    </citation>
    <scope>NUCLEOTIDE SEQUENCE</scope>
    <source>
        <strain evidence="2">MA453B</strain>
    </source>
</reference>
<name>A0A9N9J128_9GLOM</name>
<dbReference type="GO" id="GO:0003677">
    <property type="term" value="F:DNA binding"/>
    <property type="evidence" value="ECO:0007669"/>
    <property type="project" value="UniProtKB-KW"/>
</dbReference>
<keyword evidence="3" id="KW-1185">Reference proteome</keyword>
<dbReference type="Gene3D" id="1.10.150.130">
    <property type="match status" value="1"/>
</dbReference>
<comment type="caution">
    <text evidence="2">The sequence shown here is derived from an EMBL/GenBank/DDBJ whole genome shotgun (WGS) entry which is preliminary data.</text>
</comment>
<gene>
    <name evidence="2" type="ORF">DERYTH_LOCUS17802</name>
</gene>
<sequence length="66" mass="7354">MCLEKAQEVFVGFALWLGLPPYPASNELLAAFLAWLELSKRVSEMPICLAAIAREHKLRGLVDPTK</sequence>
<evidence type="ECO:0000313" key="3">
    <source>
        <dbReference type="Proteomes" id="UP000789405"/>
    </source>
</evidence>
<organism evidence="2 3">
    <name type="scientific">Dentiscutata erythropus</name>
    <dbReference type="NCBI Taxonomy" id="1348616"/>
    <lineage>
        <taxon>Eukaryota</taxon>
        <taxon>Fungi</taxon>
        <taxon>Fungi incertae sedis</taxon>
        <taxon>Mucoromycota</taxon>
        <taxon>Glomeromycotina</taxon>
        <taxon>Glomeromycetes</taxon>
        <taxon>Diversisporales</taxon>
        <taxon>Gigasporaceae</taxon>
        <taxon>Dentiscutata</taxon>
    </lineage>
</organism>
<evidence type="ECO:0000313" key="2">
    <source>
        <dbReference type="EMBL" id="CAG8760826.1"/>
    </source>
</evidence>
<dbReference type="AlphaFoldDB" id="A0A9N9J128"/>
<feature type="non-terminal residue" evidence="2">
    <location>
        <position position="66"/>
    </location>
</feature>
<dbReference type="SUPFAM" id="SSF47823">
    <property type="entry name" value="lambda integrase-like, N-terminal domain"/>
    <property type="match status" value="1"/>
</dbReference>
<keyword evidence="1" id="KW-0238">DNA-binding</keyword>
<protein>
    <submittedName>
        <fullName evidence="2">20095_t:CDS:1</fullName>
    </submittedName>
</protein>
<evidence type="ECO:0000256" key="1">
    <source>
        <dbReference type="ARBA" id="ARBA00023125"/>
    </source>
</evidence>
<dbReference type="EMBL" id="CAJVPY010017201">
    <property type="protein sequence ID" value="CAG8760826.1"/>
    <property type="molecule type" value="Genomic_DNA"/>
</dbReference>
<dbReference type="InterPro" id="IPR010998">
    <property type="entry name" value="Integrase_recombinase_N"/>
</dbReference>
<accession>A0A9N9J128</accession>